<dbReference type="PANTHER" id="PTHR31650:SF41">
    <property type="entry name" value="O-ACYLTRANSFERASE WSD1-LIKE ISOFORM X1"/>
    <property type="match status" value="1"/>
</dbReference>
<dbReference type="InterPro" id="IPR045034">
    <property type="entry name" value="O-acyltransferase_WSD1-like"/>
</dbReference>
<dbReference type="PANTHER" id="PTHR31650">
    <property type="entry name" value="O-ACYLTRANSFERASE (WSD1-LIKE) FAMILY PROTEIN"/>
    <property type="match status" value="1"/>
</dbReference>
<comment type="subcellular location">
    <subcellularLocation>
        <location evidence="1">Cell membrane</location>
        <topology evidence="1">Single-pass membrane protein</topology>
    </subcellularLocation>
    <subcellularLocation>
        <location evidence="2">Endoplasmic reticulum membrane</location>
    </subcellularLocation>
</comment>
<feature type="domain" description="O-acyltransferase WSD1 C-terminal" evidence="12">
    <location>
        <begin position="309"/>
        <end position="455"/>
    </location>
</feature>
<dbReference type="InterPro" id="IPR004255">
    <property type="entry name" value="O-acyltransferase_WSD1_N"/>
</dbReference>
<dbReference type="AlphaFoldDB" id="A0AAV7EU28"/>
<evidence type="ECO:0008006" key="15">
    <source>
        <dbReference type="Google" id="ProtNLM"/>
    </source>
</evidence>
<comment type="caution">
    <text evidence="13">The sequence shown here is derived from an EMBL/GenBank/DDBJ whole genome shotgun (WGS) entry which is preliminary data.</text>
</comment>
<keyword evidence="6" id="KW-0256">Endoplasmic reticulum</keyword>
<comment type="similarity">
    <text evidence="8">In the N-terminal section; belongs to the long-chain O-acyltransferase family.</text>
</comment>
<evidence type="ECO:0000313" key="14">
    <source>
        <dbReference type="Proteomes" id="UP000825729"/>
    </source>
</evidence>
<dbReference type="GO" id="GO:0047196">
    <property type="term" value="F:long-chain-alcohol O-fatty-acyltransferase activity"/>
    <property type="evidence" value="ECO:0007669"/>
    <property type="project" value="UniProtKB-EC"/>
</dbReference>
<proteinExistence type="inferred from homology"/>
<evidence type="ECO:0000256" key="2">
    <source>
        <dbReference type="ARBA" id="ARBA00004586"/>
    </source>
</evidence>
<name>A0AAV7EU28_ARIFI</name>
<dbReference type="GO" id="GO:0005789">
    <property type="term" value="C:endoplasmic reticulum membrane"/>
    <property type="evidence" value="ECO:0007669"/>
    <property type="project" value="UniProtKB-SubCell"/>
</dbReference>
<evidence type="ECO:0000259" key="12">
    <source>
        <dbReference type="Pfam" id="PF06974"/>
    </source>
</evidence>
<organism evidence="13 14">
    <name type="scientific">Aristolochia fimbriata</name>
    <name type="common">White veined hardy Dutchman's pipe vine</name>
    <dbReference type="NCBI Taxonomy" id="158543"/>
    <lineage>
        <taxon>Eukaryota</taxon>
        <taxon>Viridiplantae</taxon>
        <taxon>Streptophyta</taxon>
        <taxon>Embryophyta</taxon>
        <taxon>Tracheophyta</taxon>
        <taxon>Spermatophyta</taxon>
        <taxon>Magnoliopsida</taxon>
        <taxon>Magnoliidae</taxon>
        <taxon>Piperales</taxon>
        <taxon>Aristolochiaceae</taxon>
        <taxon>Aristolochia</taxon>
    </lineage>
</organism>
<evidence type="ECO:0000256" key="6">
    <source>
        <dbReference type="ARBA" id="ARBA00022824"/>
    </source>
</evidence>
<dbReference type="GO" id="GO:0005886">
    <property type="term" value="C:plasma membrane"/>
    <property type="evidence" value="ECO:0007669"/>
    <property type="project" value="UniProtKB-SubCell"/>
</dbReference>
<evidence type="ECO:0000256" key="4">
    <source>
        <dbReference type="ARBA" id="ARBA00005189"/>
    </source>
</evidence>
<evidence type="ECO:0000259" key="11">
    <source>
        <dbReference type="Pfam" id="PF03007"/>
    </source>
</evidence>
<dbReference type="GO" id="GO:0019432">
    <property type="term" value="P:triglyceride biosynthetic process"/>
    <property type="evidence" value="ECO:0007669"/>
    <property type="project" value="TreeGrafter"/>
</dbReference>
<dbReference type="GO" id="GO:0004144">
    <property type="term" value="F:diacylglycerol O-acyltransferase activity"/>
    <property type="evidence" value="ECO:0007669"/>
    <property type="project" value="UniProtKB-EC"/>
</dbReference>
<gene>
    <name evidence="13" type="ORF">H6P81_011107</name>
</gene>
<dbReference type="Gene3D" id="3.30.559.10">
    <property type="entry name" value="Chloramphenicol acetyltransferase-like domain"/>
    <property type="match status" value="1"/>
</dbReference>
<evidence type="ECO:0000313" key="13">
    <source>
        <dbReference type="EMBL" id="KAG9451142.1"/>
    </source>
</evidence>
<dbReference type="Pfam" id="PF03007">
    <property type="entry name" value="WS_DGAT_cat"/>
    <property type="match status" value="1"/>
</dbReference>
<comment type="pathway">
    <text evidence="4">Lipid metabolism.</text>
</comment>
<dbReference type="InterPro" id="IPR009721">
    <property type="entry name" value="O-acyltransferase_WSD1_C"/>
</dbReference>
<comment type="pathway">
    <text evidence="3">Glycerolipid metabolism; triacylglycerol biosynthesis.</text>
</comment>
<comment type="catalytic activity">
    <reaction evidence="9">
        <text>a long chain fatty alcohol + a fatty acyl-CoA = a long-chain alcohol wax ester + CoA</text>
        <dbReference type="Rhea" id="RHEA:38443"/>
        <dbReference type="ChEBI" id="CHEBI:17135"/>
        <dbReference type="ChEBI" id="CHEBI:57287"/>
        <dbReference type="ChEBI" id="CHEBI:77636"/>
        <dbReference type="ChEBI" id="CHEBI:235323"/>
        <dbReference type="EC" id="2.3.1.75"/>
    </reaction>
</comment>
<sequence length="482" mass="54257">MGREDGEKAEPVTPTGRFFLQPKGQNIIHCVVGGKNPIDIEATKAEIENTLLKPPRFCSLLIRDKHGRELWQKTEVEIDNHIVYPDLSDLVAEEDDEEEVIINRYLADLAVSSPLDETKPLWEIHVLQAHRCCVLRVHHALGDGISLMSLFLACCKRSGRPDLVPSLPQPKRRNLSPTTSVKEKLRRLVLMVWFTVVYCVQFVLYSLWTEDEETPISGGEGVELWPRMAATAHFSLDDMKLVKNAVRGTVNDVLFGVIASGLARYLEMRSPNKPSKGLRITGLEMVNRRFPPGLQDPSLMLEPGSKVRWGNQLGGIILPLVLQRKDPSDPLEYVKRAKALLDLKKLSMEAYFSYKMGSFIMSIFGPEVTTWILYRVIAHTTFTISNIVGPQEEIVFAGNPIRFLRASSTSIPHALTMHMVSYMGKAEMQILVAKDIILDPRCLAKCFEDALLEMKDVVSLPHATDQSPRRFGFPHVSTKTFS</sequence>
<reference evidence="13 14" key="1">
    <citation type="submission" date="2021-07" db="EMBL/GenBank/DDBJ databases">
        <title>The Aristolochia fimbriata genome: insights into angiosperm evolution, floral development and chemical biosynthesis.</title>
        <authorList>
            <person name="Jiao Y."/>
        </authorList>
    </citation>
    <scope>NUCLEOTIDE SEQUENCE [LARGE SCALE GENOMIC DNA]</scope>
    <source>
        <strain evidence="13">IBCAS-2021</strain>
        <tissue evidence="13">Leaf</tissue>
    </source>
</reference>
<evidence type="ECO:0000256" key="10">
    <source>
        <dbReference type="ARBA" id="ARBA00048109"/>
    </source>
</evidence>
<accession>A0AAV7EU28</accession>
<feature type="domain" description="O-acyltransferase WSD1-like N-terminal" evidence="11">
    <location>
        <begin position="107"/>
        <end position="253"/>
    </location>
</feature>
<evidence type="ECO:0000256" key="8">
    <source>
        <dbReference type="ARBA" id="ARBA00024360"/>
    </source>
</evidence>
<dbReference type="SUPFAM" id="SSF52777">
    <property type="entry name" value="CoA-dependent acyltransferases"/>
    <property type="match status" value="1"/>
</dbReference>
<dbReference type="Proteomes" id="UP000825729">
    <property type="component" value="Unassembled WGS sequence"/>
</dbReference>
<keyword evidence="5" id="KW-0808">Transferase</keyword>
<keyword evidence="14" id="KW-1185">Reference proteome</keyword>
<evidence type="ECO:0000256" key="1">
    <source>
        <dbReference type="ARBA" id="ARBA00004162"/>
    </source>
</evidence>
<comment type="catalytic activity">
    <reaction evidence="10">
        <text>an acyl-CoA + a 1,2-diacyl-sn-glycerol = a triacyl-sn-glycerol + CoA</text>
        <dbReference type="Rhea" id="RHEA:10868"/>
        <dbReference type="ChEBI" id="CHEBI:17815"/>
        <dbReference type="ChEBI" id="CHEBI:57287"/>
        <dbReference type="ChEBI" id="CHEBI:58342"/>
        <dbReference type="ChEBI" id="CHEBI:64615"/>
        <dbReference type="EC" id="2.3.1.20"/>
    </reaction>
</comment>
<evidence type="ECO:0000256" key="3">
    <source>
        <dbReference type="ARBA" id="ARBA00004771"/>
    </source>
</evidence>
<evidence type="ECO:0000256" key="7">
    <source>
        <dbReference type="ARBA" id="ARBA00023315"/>
    </source>
</evidence>
<dbReference type="EMBL" id="JAINDJ010000004">
    <property type="protein sequence ID" value="KAG9451142.1"/>
    <property type="molecule type" value="Genomic_DNA"/>
</dbReference>
<protein>
    <recommendedName>
        <fullName evidence="15">Diacylglycerol O-acyltransferase</fullName>
    </recommendedName>
</protein>
<evidence type="ECO:0000256" key="9">
    <source>
        <dbReference type="ARBA" id="ARBA00047604"/>
    </source>
</evidence>
<evidence type="ECO:0000256" key="5">
    <source>
        <dbReference type="ARBA" id="ARBA00022679"/>
    </source>
</evidence>
<dbReference type="InterPro" id="IPR023213">
    <property type="entry name" value="CAT-like_dom_sf"/>
</dbReference>
<keyword evidence="7" id="KW-0012">Acyltransferase</keyword>
<dbReference type="Pfam" id="PF06974">
    <property type="entry name" value="WS_DGAT_C"/>
    <property type="match status" value="1"/>
</dbReference>